<dbReference type="SUPFAM" id="SSF53756">
    <property type="entry name" value="UDP-Glycosyltransferase/glycogen phosphorylase"/>
    <property type="match status" value="1"/>
</dbReference>
<keyword evidence="7" id="KW-0735">Signal-anchor</keyword>
<evidence type="ECO:0000259" key="13">
    <source>
        <dbReference type="Pfam" id="PF00852"/>
    </source>
</evidence>
<gene>
    <name evidence="15" type="ORF">LSH36_53g03010</name>
</gene>
<comment type="caution">
    <text evidence="15">The sequence shown here is derived from an EMBL/GenBank/DDBJ whole genome shotgun (WGS) entry which is preliminary data.</text>
</comment>
<evidence type="ECO:0000256" key="4">
    <source>
        <dbReference type="ARBA" id="ARBA00022676"/>
    </source>
</evidence>
<dbReference type="InterPro" id="IPR038577">
    <property type="entry name" value="GT10-like_C_sf"/>
</dbReference>
<protein>
    <recommendedName>
        <fullName evidence="12">Fucosyltransferase</fullName>
        <ecNumber evidence="12">2.4.1.-</ecNumber>
    </recommendedName>
</protein>
<keyword evidence="6 12" id="KW-0812">Transmembrane</keyword>
<name>A0AAD9K6A8_9ANNE</name>
<dbReference type="PANTHER" id="PTHR48438">
    <property type="entry name" value="ALPHA-(1,3)-FUCOSYLTRANSFERASE C-RELATED"/>
    <property type="match status" value="1"/>
</dbReference>
<evidence type="ECO:0000256" key="8">
    <source>
        <dbReference type="ARBA" id="ARBA00022989"/>
    </source>
</evidence>
<dbReference type="GO" id="GO:0032580">
    <property type="term" value="C:Golgi cisterna membrane"/>
    <property type="evidence" value="ECO:0007669"/>
    <property type="project" value="UniProtKB-SubCell"/>
</dbReference>
<keyword evidence="4 12" id="KW-0328">Glycosyltransferase</keyword>
<dbReference type="GO" id="GO:0008417">
    <property type="term" value="F:fucosyltransferase activity"/>
    <property type="evidence" value="ECO:0007669"/>
    <property type="project" value="InterPro"/>
</dbReference>
<evidence type="ECO:0000256" key="5">
    <source>
        <dbReference type="ARBA" id="ARBA00022679"/>
    </source>
</evidence>
<keyword evidence="11" id="KW-0325">Glycoprotein</keyword>
<dbReference type="GO" id="GO:0000139">
    <property type="term" value="C:Golgi membrane"/>
    <property type="evidence" value="ECO:0007669"/>
    <property type="project" value="UniProtKB-SubCell"/>
</dbReference>
<feature type="domain" description="Fucosyltransferase N-terminal" evidence="14">
    <location>
        <begin position="107"/>
        <end position="234"/>
    </location>
</feature>
<comment type="pathway">
    <text evidence="2">Protein modification; protein glycosylation.</text>
</comment>
<dbReference type="InterPro" id="IPR055270">
    <property type="entry name" value="Glyco_tran_10_C"/>
</dbReference>
<keyword evidence="8" id="KW-1133">Transmembrane helix</keyword>
<comment type="similarity">
    <text evidence="3 12">Belongs to the glycosyltransferase 10 family.</text>
</comment>
<dbReference type="EC" id="2.4.1.-" evidence="12"/>
<dbReference type="Pfam" id="PF17039">
    <property type="entry name" value="Glyco_tran_10_N"/>
    <property type="match status" value="1"/>
</dbReference>
<dbReference type="Proteomes" id="UP001208570">
    <property type="component" value="Unassembled WGS sequence"/>
</dbReference>
<dbReference type="FunFam" id="3.40.50.11660:FF:000004">
    <property type="entry name" value="Glycoprotein 3-alpha-L-fucosyltransferase A"/>
    <property type="match status" value="1"/>
</dbReference>
<evidence type="ECO:0000256" key="1">
    <source>
        <dbReference type="ARBA" id="ARBA00004323"/>
    </source>
</evidence>
<evidence type="ECO:0000256" key="11">
    <source>
        <dbReference type="ARBA" id="ARBA00023180"/>
    </source>
</evidence>
<keyword evidence="5 12" id="KW-0808">Transferase</keyword>
<organism evidence="15 16">
    <name type="scientific">Paralvinella palmiformis</name>
    <dbReference type="NCBI Taxonomy" id="53620"/>
    <lineage>
        <taxon>Eukaryota</taxon>
        <taxon>Metazoa</taxon>
        <taxon>Spiralia</taxon>
        <taxon>Lophotrochozoa</taxon>
        <taxon>Annelida</taxon>
        <taxon>Polychaeta</taxon>
        <taxon>Sedentaria</taxon>
        <taxon>Canalipalpata</taxon>
        <taxon>Terebellida</taxon>
        <taxon>Terebelliformia</taxon>
        <taxon>Alvinellidae</taxon>
        <taxon>Paralvinella</taxon>
    </lineage>
</organism>
<evidence type="ECO:0000259" key="14">
    <source>
        <dbReference type="Pfam" id="PF17039"/>
    </source>
</evidence>
<keyword evidence="10" id="KW-0472">Membrane</keyword>
<evidence type="ECO:0000256" key="9">
    <source>
        <dbReference type="ARBA" id="ARBA00023034"/>
    </source>
</evidence>
<comment type="subcellular location">
    <subcellularLocation>
        <location evidence="1">Golgi apparatus membrane</location>
        <topology evidence="1">Single-pass type II membrane protein</topology>
    </subcellularLocation>
    <subcellularLocation>
        <location evidence="12">Golgi apparatus</location>
        <location evidence="12">Golgi stack membrane</location>
        <topology evidence="12">Single-pass type II membrane protein</topology>
    </subcellularLocation>
</comment>
<dbReference type="EMBL" id="JAODUP010000053">
    <property type="protein sequence ID" value="KAK2165215.1"/>
    <property type="molecule type" value="Genomic_DNA"/>
</dbReference>
<evidence type="ECO:0000256" key="6">
    <source>
        <dbReference type="ARBA" id="ARBA00022692"/>
    </source>
</evidence>
<sequence>MTSKTLARFQCSRIRLLRALLLLVSTSSLLIVLKQTNLLAYEAERNLNWTQYWEGRQIVDRMGYQSSKKRMIQEAHNQTDPVLRDGTSSDSCQRKRVTSDGNKFDARKLILFWNKLETFSYYGFHGDQFDFDGICGGDCCRTSARLTSFAEADAVIFTIKDVKSWNGFPKDRQIKRSDVVGFPKHAHSNQVFVLFHIEAPARFTRLRWDAYNRIFNLTYTYLSHPDTDIHVRYGRILPRPTDNPYTMPNSSVLAKKTNLVAWAVSNCYPSNVRNEYVRKLQKYISVDIYGKCGSMNLNCTFKQEGCFDVIAGRYMFFLAFENSHCQEYVTEKMYRTLTMDLIPIVMGGADYRSRFPPHSYIDAKEFKSPERLAKYLLKLANDTRKYLSYFDWKKTLVSDNVHDAAHNLGLCKLCDILHDPDYVYKSPYFDYRSYYSPKKYCLSRAHQKRLFGL</sequence>
<evidence type="ECO:0000256" key="7">
    <source>
        <dbReference type="ARBA" id="ARBA00022968"/>
    </source>
</evidence>
<dbReference type="InterPro" id="IPR001503">
    <property type="entry name" value="Glyco_trans_10"/>
</dbReference>
<keyword evidence="9 12" id="KW-0333">Golgi apparatus</keyword>
<dbReference type="PANTHER" id="PTHR48438:SF1">
    <property type="entry name" value="ALPHA-(1,3)-FUCOSYLTRANSFERASE C-RELATED"/>
    <property type="match status" value="1"/>
</dbReference>
<dbReference type="AlphaFoldDB" id="A0AAD9K6A8"/>
<proteinExistence type="inferred from homology"/>
<evidence type="ECO:0000313" key="16">
    <source>
        <dbReference type="Proteomes" id="UP001208570"/>
    </source>
</evidence>
<keyword evidence="16" id="KW-1185">Reference proteome</keyword>
<reference evidence="15" key="1">
    <citation type="journal article" date="2023" name="Mol. Biol. Evol.">
        <title>Third-Generation Sequencing Reveals the Adaptive Role of the Epigenome in Three Deep-Sea Polychaetes.</title>
        <authorList>
            <person name="Perez M."/>
            <person name="Aroh O."/>
            <person name="Sun Y."/>
            <person name="Lan Y."/>
            <person name="Juniper S.K."/>
            <person name="Young C.R."/>
            <person name="Angers B."/>
            <person name="Qian P.Y."/>
        </authorList>
    </citation>
    <scope>NUCLEOTIDE SEQUENCE</scope>
    <source>
        <strain evidence="15">P08H-3</strain>
    </source>
</reference>
<feature type="domain" description="Fucosyltransferase C-terminal" evidence="13">
    <location>
        <begin position="254"/>
        <end position="426"/>
    </location>
</feature>
<dbReference type="Pfam" id="PF00852">
    <property type="entry name" value="Glyco_transf_10"/>
    <property type="match status" value="1"/>
</dbReference>
<evidence type="ECO:0000256" key="12">
    <source>
        <dbReference type="RuleBase" id="RU003832"/>
    </source>
</evidence>
<evidence type="ECO:0000313" key="15">
    <source>
        <dbReference type="EMBL" id="KAK2165215.1"/>
    </source>
</evidence>
<evidence type="ECO:0000256" key="10">
    <source>
        <dbReference type="ARBA" id="ARBA00023136"/>
    </source>
</evidence>
<accession>A0AAD9K6A8</accession>
<dbReference type="Gene3D" id="3.40.50.11660">
    <property type="entry name" value="Glycosyl transferase family 10, C-terminal domain"/>
    <property type="match status" value="1"/>
</dbReference>
<evidence type="ECO:0000256" key="2">
    <source>
        <dbReference type="ARBA" id="ARBA00004922"/>
    </source>
</evidence>
<dbReference type="InterPro" id="IPR031481">
    <property type="entry name" value="Glyco_tran_10_N"/>
</dbReference>
<evidence type="ECO:0000256" key="3">
    <source>
        <dbReference type="ARBA" id="ARBA00008919"/>
    </source>
</evidence>